<dbReference type="Proteomes" id="UP000544331">
    <property type="component" value="Unassembled WGS sequence"/>
</dbReference>
<keyword evidence="1" id="KW-0732">Signal</keyword>
<accession>A0A8H5YM59</accession>
<dbReference type="AlphaFoldDB" id="A0A8H5YM59"/>
<comment type="caution">
    <text evidence="2">The sequence shown here is derived from an EMBL/GenBank/DDBJ whole genome shotgun (WGS) entry which is preliminary data.</text>
</comment>
<organism evidence="2 3">
    <name type="scientific">Fusarium mundagurra</name>
    <dbReference type="NCBI Taxonomy" id="1567541"/>
    <lineage>
        <taxon>Eukaryota</taxon>
        <taxon>Fungi</taxon>
        <taxon>Dikarya</taxon>
        <taxon>Ascomycota</taxon>
        <taxon>Pezizomycotina</taxon>
        <taxon>Sordariomycetes</taxon>
        <taxon>Hypocreomycetidae</taxon>
        <taxon>Hypocreales</taxon>
        <taxon>Nectriaceae</taxon>
        <taxon>Fusarium</taxon>
        <taxon>Fusarium fujikuroi species complex</taxon>
    </lineage>
</organism>
<feature type="signal peptide" evidence="1">
    <location>
        <begin position="1"/>
        <end position="20"/>
    </location>
</feature>
<evidence type="ECO:0000313" key="3">
    <source>
        <dbReference type="Proteomes" id="UP000544331"/>
    </source>
</evidence>
<evidence type="ECO:0000256" key="1">
    <source>
        <dbReference type="SAM" id="SignalP"/>
    </source>
</evidence>
<protein>
    <submittedName>
        <fullName evidence="2">Uncharacterized protein</fullName>
    </submittedName>
</protein>
<evidence type="ECO:0000313" key="2">
    <source>
        <dbReference type="EMBL" id="KAF5714091.1"/>
    </source>
</evidence>
<sequence length="300" mass="33505">MKNWAFGGLSGLLTCAGSFASRAYSCNLESTIPPPLHPTFNHLDSGGPVLEIAANDLEQLDKQEKKLNYSKLPTEAVKDLRRFSAKFEIALAKSLAKGQNDIRFLIYQLRVEPIMTSAGTRAGSHKVLLGTFKKAVTSRIALVNDLEKFGKEDLKDVKDWTCKNGKMMTDEYSKEIKRRELVTDESSSKEVDAYIRQAGRIADAVDVSCREILLDSIIVAEVVTAMKDECEMLKAAIDGWGKKLKQVEGLSRNVVQAMEKQYLYYGEKWMEATVYFCEMVAFIVLQKEALGLGLVLMPTL</sequence>
<dbReference type="EMBL" id="JAAOAN010000252">
    <property type="protein sequence ID" value="KAF5714091.1"/>
    <property type="molecule type" value="Genomic_DNA"/>
</dbReference>
<reference evidence="2 3" key="1">
    <citation type="submission" date="2020-05" db="EMBL/GenBank/DDBJ databases">
        <title>Identification and distribution of gene clusters putatively required for synthesis of sphingolipid metabolism inhibitors in phylogenetically diverse species of the filamentous fungus Fusarium.</title>
        <authorList>
            <person name="Kim H.-S."/>
            <person name="Busman M."/>
            <person name="Brown D.W."/>
            <person name="Divon H."/>
            <person name="Uhlig S."/>
            <person name="Proctor R.H."/>
        </authorList>
    </citation>
    <scope>NUCLEOTIDE SEQUENCE [LARGE SCALE GENOMIC DNA]</scope>
    <source>
        <strain evidence="2 3">NRRL 66235</strain>
    </source>
</reference>
<feature type="chain" id="PRO_5034023460" evidence="1">
    <location>
        <begin position="21"/>
        <end position="300"/>
    </location>
</feature>
<proteinExistence type="predicted"/>
<gene>
    <name evidence="2" type="ORF">FMUND_7593</name>
</gene>
<name>A0A8H5YM59_9HYPO</name>
<keyword evidence="3" id="KW-1185">Reference proteome</keyword>